<dbReference type="eggNOG" id="ENOG502S291">
    <property type="taxonomic scope" value="Eukaryota"/>
</dbReference>
<evidence type="ECO:0000313" key="2">
    <source>
        <dbReference type="EMBL" id="EYU19242.1"/>
    </source>
</evidence>
<dbReference type="EMBL" id="KI632305">
    <property type="protein sequence ID" value="EYU19242.1"/>
    <property type="molecule type" value="Genomic_DNA"/>
</dbReference>
<dbReference type="PANTHER" id="PTHR35131">
    <property type="entry name" value="EXPRESSED PROTEIN"/>
    <property type="match status" value="1"/>
</dbReference>
<gene>
    <name evidence="2" type="ORF">MIMGU_mgv1a016052mg</name>
</gene>
<evidence type="ECO:0000256" key="1">
    <source>
        <dbReference type="SAM" id="MobiDB-lite"/>
    </source>
</evidence>
<dbReference type="PANTHER" id="PTHR35131:SF2">
    <property type="entry name" value="GAG-POL POLYPROTEIN"/>
    <property type="match status" value="1"/>
</dbReference>
<dbReference type="AlphaFoldDB" id="A0A022PSB1"/>
<name>A0A022PSB1_ERYGU</name>
<keyword evidence="3" id="KW-1185">Reference proteome</keyword>
<dbReference type="Proteomes" id="UP000030748">
    <property type="component" value="Unassembled WGS sequence"/>
</dbReference>
<protein>
    <submittedName>
        <fullName evidence="2">Uncharacterized protein</fullName>
    </submittedName>
</protein>
<sequence>MHTTLTESSTKKIPTTTLQEISHAFFPSEIPEKMTTKSNPVAIGTRGTVGSLIMQEMEYFSRLELAARTSSNNPSKRGEFSKSNLEPAKKKRAVSKRFIPSMCSMVEVEESNKPSKFSKLAYRNLKADIKKLQLQH</sequence>
<accession>A0A022PSB1</accession>
<evidence type="ECO:0000313" key="3">
    <source>
        <dbReference type="Proteomes" id="UP000030748"/>
    </source>
</evidence>
<reference evidence="2 3" key="1">
    <citation type="journal article" date="2013" name="Proc. Natl. Acad. Sci. U.S.A.">
        <title>Fine-scale variation in meiotic recombination in Mimulus inferred from population shotgun sequencing.</title>
        <authorList>
            <person name="Hellsten U."/>
            <person name="Wright K.M."/>
            <person name="Jenkins J."/>
            <person name="Shu S."/>
            <person name="Yuan Y."/>
            <person name="Wessler S.R."/>
            <person name="Schmutz J."/>
            <person name="Willis J.H."/>
            <person name="Rokhsar D.S."/>
        </authorList>
    </citation>
    <scope>NUCLEOTIDE SEQUENCE [LARGE SCALE GENOMIC DNA]</scope>
    <source>
        <strain evidence="3">cv. DUN x IM62</strain>
    </source>
</reference>
<organism evidence="2 3">
    <name type="scientific">Erythranthe guttata</name>
    <name type="common">Yellow monkey flower</name>
    <name type="synonym">Mimulus guttatus</name>
    <dbReference type="NCBI Taxonomy" id="4155"/>
    <lineage>
        <taxon>Eukaryota</taxon>
        <taxon>Viridiplantae</taxon>
        <taxon>Streptophyta</taxon>
        <taxon>Embryophyta</taxon>
        <taxon>Tracheophyta</taxon>
        <taxon>Spermatophyta</taxon>
        <taxon>Magnoliopsida</taxon>
        <taxon>eudicotyledons</taxon>
        <taxon>Gunneridae</taxon>
        <taxon>Pentapetalae</taxon>
        <taxon>asterids</taxon>
        <taxon>lamiids</taxon>
        <taxon>Lamiales</taxon>
        <taxon>Phrymaceae</taxon>
        <taxon>Erythranthe</taxon>
    </lineage>
</organism>
<feature type="region of interest" description="Disordered" evidence="1">
    <location>
        <begin position="68"/>
        <end position="92"/>
    </location>
</feature>
<proteinExistence type="predicted"/>